<proteinExistence type="predicted"/>
<feature type="compositionally biased region" description="Polar residues" evidence="1">
    <location>
        <begin position="103"/>
        <end position="124"/>
    </location>
</feature>
<keyword evidence="2" id="KW-0812">Transmembrane</keyword>
<feature type="region of interest" description="Disordered" evidence="1">
    <location>
        <begin position="172"/>
        <end position="192"/>
    </location>
</feature>
<evidence type="ECO:0000256" key="2">
    <source>
        <dbReference type="SAM" id="Phobius"/>
    </source>
</evidence>
<keyword evidence="3" id="KW-0732">Signal</keyword>
<feature type="compositionally biased region" description="Basic and acidic residues" evidence="1">
    <location>
        <begin position="45"/>
        <end position="57"/>
    </location>
</feature>
<evidence type="ECO:0000313" key="4">
    <source>
        <dbReference type="EMBL" id="MBA1835632.1"/>
    </source>
</evidence>
<protein>
    <submittedName>
        <fullName evidence="4">Uncharacterized protein</fullName>
    </submittedName>
</protein>
<comment type="caution">
    <text evidence="4">The sequence shown here is derived from an EMBL/GenBank/DDBJ whole genome shotgun (WGS) entry which is preliminary data.</text>
</comment>
<evidence type="ECO:0000256" key="1">
    <source>
        <dbReference type="SAM" id="MobiDB-lite"/>
    </source>
</evidence>
<reference evidence="4 5" key="1">
    <citation type="submission" date="2020-05" db="EMBL/GenBank/DDBJ databases">
        <title>Descriptions of Corynebacterium xxxx sp. nov., Corynebacterium yyyy sp. nov. and Corynebacterium zzzz sp. nov.</title>
        <authorList>
            <person name="Zhang G."/>
        </authorList>
    </citation>
    <scope>NUCLEOTIDE SEQUENCE [LARGE SCALE GENOMIC DNA]</scope>
    <source>
        <strain evidence="5">zg-915</strain>
    </source>
</reference>
<dbReference type="AlphaFoldDB" id="A0A838CL95"/>
<evidence type="ECO:0000313" key="5">
    <source>
        <dbReference type="Proteomes" id="UP000581408"/>
    </source>
</evidence>
<dbReference type="Proteomes" id="UP000581408">
    <property type="component" value="Unassembled WGS sequence"/>
</dbReference>
<dbReference type="RefSeq" id="WP_181194974.1">
    <property type="nucleotide sequence ID" value="NZ_JABFEE010000007.1"/>
</dbReference>
<feature type="region of interest" description="Disordered" evidence="1">
    <location>
        <begin position="103"/>
        <end position="131"/>
    </location>
</feature>
<gene>
    <name evidence="4" type="ORF">HMC16_07875</name>
</gene>
<feature type="compositionally biased region" description="Basic and acidic residues" evidence="1">
    <location>
        <begin position="183"/>
        <end position="192"/>
    </location>
</feature>
<feature type="signal peptide" evidence="3">
    <location>
        <begin position="1"/>
        <end position="27"/>
    </location>
</feature>
<keyword evidence="2" id="KW-1133">Transmembrane helix</keyword>
<accession>A0A838CL95</accession>
<evidence type="ECO:0000256" key="3">
    <source>
        <dbReference type="SAM" id="SignalP"/>
    </source>
</evidence>
<feature type="transmembrane region" description="Helical" evidence="2">
    <location>
        <begin position="240"/>
        <end position="260"/>
    </location>
</feature>
<name>A0A838CL95_9CORY</name>
<sequence length="266" mass="27260">MKRLNKTSIALVTAGALGLGTVPFVQAQELNSVQDLGVAPDATGEGERYVEQPEERAPLPTQLNEQNGPEAVVGEKATEGAEWVSENAPANPAEVTNTNQLTGTAEPTKANSWNRPETTGTVTETLRPPATTTENNTTAIVLGTLGALAGLGLIIAGVNYFVNKDGDLVKDPNRLNEPATPAEKAESDQLKKDHAEEIAKQVEANGGAAANANGGNAAADTGAVASGERGMNASTGVTQLPAGLVALLLLALVGAAGYAFTRRETA</sequence>
<feature type="transmembrane region" description="Helical" evidence="2">
    <location>
        <begin position="139"/>
        <end position="162"/>
    </location>
</feature>
<keyword evidence="2" id="KW-0472">Membrane</keyword>
<feature type="region of interest" description="Disordered" evidence="1">
    <location>
        <begin position="38"/>
        <end position="69"/>
    </location>
</feature>
<organism evidence="4 5">
    <name type="scientific">Corynebacterium wankanglinii</name>
    <dbReference type="NCBI Taxonomy" id="2735136"/>
    <lineage>
        <taxon>Bacteria</taxon>
        <taxon>Bacillati</taxon>
        <taxon>Actinomycetota</taxon>
        <taxon>Actinomycetes</taxon>
        <taxon>Mycobacteriales</taxon>
        <taxon>Corynebacteriaceae</taxon>
        <taxon>Corynebacterium</taxon>
    </lineage>
</organism>
<dbReference type="EMBL" id="JABFEE010000007">
    <property type="protein sequence ID" value="MBA1835632.1"/>
    <property type="molecule type" value="Genomic_DNA"/>
</dbReference>
<feature type="chain" id="PRO_5033053980" evidence="3">
    <location>
        <begin position="28"/>
        <end position="266"/>
    </location>
</feature>